<dbReference type="PROSITE" id="PS50887">
    <property type="entry name" value="GGDEF"/>
    <property type="match status" value="1"/>
</dbReference>
<dbReference type="InterPro" id="IPR001633">
    <property type="entry name" value="EAL_dom"/>
</dbReference>
<evidence type="ECO:0000259" key="4">
    <source>
        <dbReference type="PROSITE" id="PS50887"/>
    </source>
</evidence>
<dbReference type="InterPro" id="IPR035919">
    <property type="entry name" value="EAL_sf"/>
</dbReference>
<gene>
    <name evidence="5" type="ordered locus">Lcho_0388</name>
</gene>
<dbReference type="Proteomes" id="UP000001693">
    <property type="component" value="Chromosome"/>
</dbReference>
<dbReference type="PANTHER" id="PTHR44757">
    <property type="entry name" value="DIGUANYLATE CYCLASE DGCP"/>
    <property type="match status" value="1"/>
</dbReference>
<dbReference type="InterPro" id="IPR029787">
    <property type="entry name" value="Nucleotide_cyclase"/>
</dbReference>
<feature type="transmembrane region" description="Helical" evidence="2">
    <location>
        <begin position="101"/>
        <end position="124"/>
    </location>
</feature>
<evidence type="ECO:0000313" key="6">
    <source>
        <dbReference type="Proteomes" id="UP000001693"/>
    </source>
</evidence>
<accession>B1XX17</accession>
<dbReference type="HOGENOM" id="CLU_000445_70_49_4"/>
<evidence type="ECO:0000256" key="1">
    <source>
        <dbReference type="SAM" id="MobiDB-lite"/>
    </source>
</evidence>
<evidence type="ECO:0000313" key="5">
    <source>
        <dbReference type="EMBL" id="ACB32663.1"/>
    </source>
</evidence>
<dbReference type="CDD" id="cd01949">
    <property type="entry name" value="GGDEF"/>
    <property type="match status" value="1"/>
</dbReference>
<dbReference type="FunFam" id="3.20.20.450:FF:000001">
    <property type="entry name" value="Cyclic di-GMP phosphodiesterase yahA"/>
    <property type="match status" value="1"/>
</dbReference>
<keyword evidence="6" id="KW-1185">Reference proteome</keyword>
<dbReference type="KEGG" id="lch:Lcho_0388"/>
<dbReference type="eggNOG" id="COG5001">
    <property type="taxonomic scope" value="Bacteria"/>
</dbReference>
<name>B1XX17_LEPCP</name>
<dbReference type="Gene3D" id="3.20.20.450">
    <property type="entry name" value="EAL domain"/>
    <property type="match status" value="1"/>
</dbReference>
<dbReference type="GO" id="GO:0006355">
    <property type="term" value="P:regulation of DNA-templated transcription"/>
    <property type="evidence" value="ECO:0007669"/>
    <property type="project" value="InterPro"/>
</dbReference>
<feature type="transmembrane region" description="Helical" evidence="2">
    <location>
        <begin position="152"/>
        <end position="172"/>
    </location>
</feature>
<dbReference type="InterPro" id="IPR043128">
    <property type="entry name" value="Rev_trsase/Diguanyl_cyclase"/>
</dbReference>
<protein>
    <submittedName>
        <fullName evidence="5">Diguanylate cyclase/phosphodiesterase with PAS/PAC sensor(S)</fullName>
    </submittedName>
</protein>
<dbReference type="EMBL" id="CP001013">
    <property type="protein sequence ID" value="ACB32663.1"/>
    <property type="molecule type" value="Genomic_DNA"/>
</dbReference>
<dbReference type="AlphaFoldDB" id="B1XX17"/>
<dbReference type="STRING" id="395495.Lcho_0388"/>
<feature type="region of interest" description="Disordered" evidence="1">
    <location>
        <begin position="1"/>
        <end position="22"/>
    </location>
</feature>
<dbReference type="InterPro" id="IPR035965">
    <property type="entry name" value="PAS-like_dom_sf"/>
</dbReference>
<feature type="domain" description="EAL" evidence="3">
    <location>
        <begin position="512"/>
        <end position="770"/>
    </location>
</feature>
<dbReference type="Gene3D" id="3.30.450.20">
    <property type="entry name" value="PAS domain"/>
    <property type="match status" value="1"/>
</dbReference>
<dbReference type="SUPFAM" id="SSF55785">
    <property type="entry name" value="PYP-like sensor domain (PAS domain)"/>
    <property type="match status" value="1"/>
</dbReference>
<dbReference type="Gene3D" id="3.30.70.270">
    <property type="match status" value="1"/>
</dbReference>
<feature type="transmembrane region" description="Helical" evidence="2">
    <location>
        <begin position="62"/>
        <end position="80"/>
    </location>
</feature>
<dbReference type="InterPro" id="IPR000160">
    <property type="entry name" value="GGDEF_dom"/>
</dbReference>
<proteinExistence type="predicted"/>
<feature type="transmembrane region" description="Helical" evidence="2">
    <location>
        <begin position="130"/>
        <end position="147"/>
    </location>
</feature>
<dbReference type="InterPro" id="IPR000014">
    <property type="entry name" value="PAS"/>
</dbReference>
<dbReference type="CDD" id="cd01948">
    <property type="entry name" value="EAL"/>
    <property type="match status" value="1"/>
</dbReference>
<dbReference type="InterPro" id="IPR013767">
    <property type="entry name" value="PAS_fold"/>
</dbReference>
<dbReference type="NCBIfam" id="TIGR00229">
    <property type="entry name" value="sensory_box"/>
    <property type="match status" value="1"/>
</dbReference>
<feature type="compositionally biased region" description="Polar residues" evidence="1">
    <location>
        <begin position="1"/>
        <end position="18"/>
    </location>
</feature>
<dbReference type="SUPFAM" id="SSF55073">
    <property type="entry name" value="Nucleotide cyclase"/>
    <property type="match status" value="1"/>
</dbReference>
<sequence length="790" mass="86065">MSSRTDPANLDTAATPQAAQPRGDVSAQMVDLFYRQSPAALLGGAIGALLVVLALQDALPALWLRSWLLAAELLIVGRLTTTLHYMHGGAERHSLARWRQLALVFTIAQGLTWGSLGLMSLAVPTAQDEALILVCLLVIVAGSAALVGTLPLLVPLFGVLTLLPITLVMALGSSGAQHFLAFCSFTFMLTVTVSLPRSMQRAIRARHSASLAQRDTLQRLEMAEQMAHVGHLVWDAGAAQAQLSAGAQRMLGLDGVGALEHRDIVELVVPADRERVRLLIRNSLQQTQSQLRYETQVSTPAGVRDLMVVQHLETGADGRVTRLMSTLQDTSELKQTQRELQKLAFNDPLTGLGNRAWFMQALAGMLRQGERSALLMLDLDHFKAINDTLGHHAGDLLLGMAAQRLQRVLGDTASLARLGGDEFAIILPAIASSAAAAQQAQALIDTLTRPFSVAGVEVYVSASIGIAVSPQDADDTEALLRCADVAMFDAKGLGRAGYQFYAAQQSERARERVLLEGDLRRAIERGELELHYQPKVDMRTDRVVGAEALLRWHHAERGMVPPDRFIPVAEDTGLIIPIGEWVLRTACTAATHWNRTRRARGQEALKIAVNLSPRQFWSPHFVAMVRAVMHETGCRPEWIELEITESLLIDTRGQVSEILAELSRLGFTLAIDDFGTGYSALGYLTRFPISTLKIDRSFVNEVATHPARASLVRAIVAMGHSLQLELVAEGVETHEQVQVLREMGCQLAQGWLYGRPQARALFEAAHAPAELPVVTESAPSSQTDHFRHAA</sequence>
<dbReference type="SUPFAM" id="SSF141868">
    <property type="entry name" value="EAL domain-like"/>
    <property type="match status" value="1"/>
</dbReference>
<dbReference type="OrthoDB" id="9813903at2"/>
<dbReference type="Pfam" id="PF00990">
    <property type="entry name" value="GGDEF"/>
    <property type="match status" value="1"/>
</dbReference>
<keyword evidence="2" id="KW-0812">Transmembrane</keyword>
<feature type="domain" description="GGDEF" evidence="4">
    <location>
        <begin position="370"/>
        <end position="503"/>
    </location>
</feature>
<feature type="transmembrane region" description="Helical" evidence="2">
    <location>
        <begin position="178"/>
        <end position="196"/>
    </location>
</feature>
<reference evidence="5 6" key="1">
    <citation type="submission" date="2008-03" db="EMBL/GenBank/DDBJ databases">
        <title>Complete sequence of Leptothrix cholodnii SP-6.</title>
        <authorList>
            <consortium name="US DOE Joint Genome Institute"/>
            <person name="Copeland A."/>
            <person name="Lucas S."/>
            <person name="Lapidus A."/>
            <person name="Glavina del Rio T."/>
            <person name="Dalin E."/>
            <person name="Tice H."/>
            <person name="Bruce D."/>
            <person name="Goodwin L."/>
            <person name="Pitluck S."/>
            <person name="Chertkov O."/>
            <person name="Brettin T."/>
            <person name="Detter J.C."/>
            <person name="Han C."/>
            <person name="Kuske C.R."/>
            <person name="Schmutz J."/>
            <person name="Larimer F."/>
            <person name="Land M."/>
            <person name="Hauser L."/>
            <person name="Kyrpides N."/>
            <person name="Lykidis A."/>
            <person name="Emerson D."/>
            <person name="Richardson P."/>
        </authorList>
    </citation>
    <scope>NUCLEOTIDE SEQUENCE [LARGE SCALE GENOMIC DNA]</scope>
    <source>
        <strain evidence="6">ATCC 51168 / LMG 8142 / SP-6</strain>
    </source>
</reference>
<feature type="transmembrane region" description="Helical" evidence="2">
    <location>
        <begin position="39"/>
        <end position="56"/>
    </location>
</feature>
<dbReference type="Pfam" id="PF00989">
    <property type="entry name" value="PAS"/>
    <property type="match status" value="1"/>
</dbReference>
<dbReference type="NCBIfam" id="TIGR00254">
    <property type="entry name" value="GGDEF"/>
    <property type="match status" value="1"/>
</dbReference>
<dbReference type="PROSITE" id="PS50883">
    <property type="entry name" value="EAL"/>
    <property type="match status" value="1"/>
</dbReference>
<evidence type="ECO:0000259" key="3">
    <source>
        <dbReference type="PROSITE" id="PS50883"/>
    </source>
</evidence>
<dbReference type="SMART" id="SM00052">
    <property type="entry name" value="EAL"/>
    <property type="match status" value="1"/>
</dbReference>
<organism evidence="5 6">
    <name type="scientific">Leptothrix cholodnii (strain ATCC 51168 / LMG 8142 / SP-6)</name>
    <name type="common">Leptothrix discophora (strain SP-6)</name>
    <dbReference type="NCBI Taxonomy" id="395495"/>
    <lineage>
        <taxon>Bacteria</taxon>
        <taxon>Pseudomonadati</taxon>
        <taxon>Pseudomonadota</taxon>
        <taxon>Betaproteobacteria</taxon>
        <taxon>Burkholderiales</taxon>
        <taxon>Sphaerotilaceae</taxon>
        <taxon>Leptothrix</taxon>
    </lineage>
</organism>
<dbReference type="RefSeq" id="WP_012345425.1">
    <property type="nucleotide sequence ID" value="NC_010524.1"/>
</dbReference>
<evidence type="ECO:0000256" key="2">
    <source>
        <dbReference type="SAM" id="Phobius"/>
    </source>
</evidence>
<keyword evidence="2" id="KW-1133">Transmembrane helix</keyword>
<dbReference type="SMART" id="SM00267">
    <property type="entry name" value="GGDEF"/>
    <property type="match status" value="1"/>
</dbReference>
<dbReference type="PANTHER" id="PTHR44757:SF2">
    <property type="entry name" value="BIOFILM ARCHITECTURE MAINTENANCE PROTEIN MBAA"/>
    <property type="match status" value="1"/>
</dbReference>
<dbReference type="InterPro" id="IPR052155">
    <property type="entry name" value="Biofilm_reg_signaling"/>
</dbReference>
<keyword evidence="2" id="KW-0472">Membrane</keyword>
<dbReference type="Pfam" id="PF00563">
    <property type="entry name" value="EAL"/>
    <property type="match status" value="1"/>
</dbReference>